<dbReference type="SMART" id="SM00950">
    <property type="entry name" value="Piwi"/>
    <property type="match status" value="1"/>
</dbReference>
<protein>
    <submittedName>
        <fullName evidence="5">Protein argonaute-2</fullName>
    </submittedName>
</protein>
<dbReference type="SMART" id="SM01163">
    <property type="entry name" value="DUF1785"/>
    <property type="match status" value="1"/>
</dbReference>
<dbReference type="Proteomes" id="UP000192223">
    <property type="component" value="Unplaced"/>
</dbReference>
<dbReference type="CDD" id="cd02846">
    <property type="entry name" value="PAZ_argonaute_like"/>
    <property type="match status" value="1"/>
</dbReference>
<organism evidence="4 5">
    <name type="scientific">Agrilus planipennis</name>
    <name type="common">Emerald ash borer</name>
    <name type="synonym">Agrilus marcopoli</name>
    <dbReference type="NCBI Taxonomy" id="224129"/>
    <lineage>
        <taxon>Eukaryota</taxon>
        <taxon>Metazoa</taxon>
        <taxon>Ecdysozoa</taxon>
        <taxon>Arthropoda</taxon>
        <taxon>Hexapoda</taxon>
        <taxon>Insecta</taxon>
        <taxon>Pterygota</taxon>
        <taxon>Neoptera</taxon>
        <taxon>Endopterygota</taxon>
        <taxon>Coleoptera</taxon>
        <taxon>Polyphaga</taxon>
        <taxon>Elateriformia</taxon>
        <taxon>Buprestoidea</taxon>
        <taxon>Buprestidae</taxon>
        <taxon>Agrilinae</taxon>
        <taxon>Agrilus</taxon>
    </lineage>
</organism>
<dbReference type="GO" id="GO:0003723">
    <property type="term" value="F:RNA binding"/>
    <property type="evidence" value="ECO:0007669"/>
    <property type="project" value="InterPro"/>
</dbReference>
<feature type="compositionally biased region" description="Basic and acidic residues" evidence="1">
    <location>
        <begin position="369"/>
        <end position="379"/>
    </location>
</feature>
<feature type="compositionally biased region" description="Low complexity" evidence="1">
    <location>
        <begin position="34"/>
        <end position="131"/>
    </location>
</feature>
<dbReference type="FunCoup" id="A0A1W4WGE6">
    <property type="interactions" value="37"/>
</dbReference>
<name>A0A1W4WGE6_AGRPL</name>
<feature type="domain" description="PAZ" evidence="2">
    <location>
        <begin position="581"/>
        <end position="693"/>
    </location>
</feature>
<sequence length="1189" mass="137650">MGRKKQKQTGGGDREQGESSQQQGGQQRQEEGPRQQQRGPPQQQHRGPQQQQQQREPQQQQQQRGSQQQHRGPQQQQQQRGPQQQQQRREPQQQQQQREPQQQRESQQQQQQRGSQQQHRGPQQQQQQRRPQQQHRDPHHQQQQGGPQQQQQQRGPQQQQQQRGPWQQQQQRGPWQQQQQREPYQQQQQREPYQQQQYKSSQQQQQHQQYGSPKHQQQQSGSYQQQQQRDSQQQMYPQKQQPGPPQMQQGGPIQMQQQIPPQMQQWRAPPGLAPFQMQPGDSSQKQQHSPQEEAIRETLPPSSVPSTPTPSESSSSGGIPKTMAGAEGKGKKQKPEQKQEKPSSGKPPFGKKEEKVSQRLPDEELALDIPRRQKSEKKLGRTIQLETNHFALSISKNLKVVYQYDVTVEPDRPKKMLPLVMEEFCRKHFPNRFPAYDGMKNLFATALLPLTNNTLTDTINIFMPDNENNKDYKVTVTFNGKKVDMTPLQEYFMASPTRGHRLPPQDVLTVVDVVLRKAPARTFISVGRSFFSPPQGPIIQLGDGMEMYNGFYQSAVLGWKPFLNVDVAHKAFPQRLDGINLLMDLLKCSERDLQGPLRPFDIEVVDKFLRTLKVQYLIPTQPASRRVMRVNAVDQPADKAMFNHDNERMTVKDYFTRIKGYRLRYPHLPCLWVGSKSRSDKILLPIELCTVMEGQAVNRKMTSDQTSAMIKHAATNTEVRKNKIMASVRNANYNQHHVVREFEISVSANMERISGRVLMPPNITYANNRTEKPSRGVWRAQSFFQRCELRSWTILNLDRRTREESLREFSAMMQSEGRRLGMDIAPPAPFLSGLDNRNPLKSIIDHMSNLKQNQIKFVVVVLTDFVPNVYSYVKQAAELQVGLLTQCVKSRNVFRPKNMTVINILLKVNSKLNGINHVLTQKPSCLRRPCMIMGADVTHPSPDAQDTPSVAAVTASHDPTAFKYNICWRLQPPRVEIIDDLENIVSEQLKYFYEQNKQLKPEHIIFFRDGVSEGFFKFVMNREVEAIRKACTRMNQNYKPAITFLVVQKRHHTRLFPLNPRDSEDRNMNVPAGTCVDEWITHPTATDFYLVSHASIQGVAKPTKYRVLWDDLDMTENDLEELTYHLCHMFSRCTRSVSYPAPTYYAHLAAARAKVYIETRRVNVNNLQREQENTQIKDLIVKGTPMFFV</sequence>
<dbReference type="InterPro" id="IPR045246">
    <property type="entry name" value="Piwi_ago-like"/>
</dbReference>
<evidence type="ECO:0000259" key="3">
    <source>
        <dbReference type="PROSITE" id="PS50822"/>
    </source>
</evidence>
<proteinExistence type="predicted"/>
<dbReference type="GeneID" id="108733011"/>
<dbReference type="OrthoDB" id="10252740at2759"/>
<dbReference type="Pfam" id="PF16486">
    <property type="entry name" value="ArgoN"/>
    <property type="match status" value="1"/>
</dbReference>
<dbReference type="SUPFAM" id="SSF53098">
    <property type="entry name" value="Ribonuclease H-like"/>
    <property type="match status" value="1"/>
</dbReference>
<dbReference type="SUPFAM" id="SSF101690">
    <property type="entry name" value="PAZ domain"/>
    <property type="match status" value="1"/>
</dbReference>
<dbReference type="PANTHER" id="PTHR22891">
    <property type="entry name" value="EUKARYOTIC TRANSLATION INITIATION FACTOR 2C"/>
    <property type="match status" value="1"/>
</dbReference>
<reference evidence="5" key="1">
    <citation type="submission" date="2025-08" db="UniProtKB">
        <authorList>
            <consortium name="RefSeq"/>
        </authorList>
    </citation>
    <scope>IDENTIFICATION</scope>
    <source>
        <tissue evidence="5">Entire body</tissue>
    </source>
</reference>
<dbReference type="Pfam" id="PF08699">
    <property type="entry name" value="ArgoL1"/>
    <property type="match status" value="1"/>
</dbReference>
<feature type="compositionally biased region" description="Basic and acidic residues" evidence="1">
    <location>
        <begin position="350"/>
        <end position="362"/>
    </location>
</feature>
<dbReference type="PROSITE" id="PS50821">
    <property type="entry name" value="PAZ"/>
    <property type="match status" value="1"/>
</dbReference>
<dbReference type="Gene3D" id="2.170.260.10">
    <property type="entry name" value="paz domain"/>
    <property type="match status" value="1"/>
</dbReference>
<evidence type="ECO:0000313" key="5">
    <source>
        <dbReference type="RefSeq" id="XP_018319532.1"/>
    </source>
</evidence>
<feature type="compositionally biased region" description="Low complexity" evidence="1">
    <location>
        <begin position="18"/>
        <end position="27"/>
    </location>
</feature>
<dbReference type="Gene3D" id="3.30.420.10">
    <property type="entry name" value="Ribonuclease H-like superfamily/Ribonuclease H"/>
    <property type="match status" value="1"/>
</dbReference>
<dbReference type="InterPro" id="IPR012337">
    <property type="entry name" value="RNaseH-like_sf"/>
</dbReference>
<keyword evidence="4" id="KW-1185">Reference proteome</keyword>
<evidence type="ECO:0000259" key="2">
    <source>
        <dbReference type="PROSITE" id="PS50821"/>
    </source>
</evidence>
<feature type="compositionally biased region" description="Polar residues" evidence="1">
    <location>
        <begin position="279"/>
        <end position="289"/>
    </location>
</feature>
<dbReference type="InterPro" id="IPR036085">
    <property type="entry name" value="PAZ_dom_sf"/>
</dbReference>
<feature type="domain" description="Piwi" evidence="3">
    <location>
        <begin position="857"/>
        <end position="1158"/>
    </location>
</feature>
<feature type="region of interest" description="Disordered" evidence="1">
    <location>
        <begin position="1"/>
        <end position="380"/>
    </location>
</feature>
<dbReference type="Pfam" id="PF02171">
    <property type="entry name" value="Piwi"/>
    <property type="match status" value="1"/>
</dbReference>
<feature type="compositionally biased region" description="Low complexity" evidence="1">
    <location>
        <begin position="141"/>
        <end position="265"/>
    </location>
</feature>
<dbReference type="InterPro" id="IPR014811">
    <property type="entry name" value="ArgoL1"/>
</dbReference>
<dbReference type="Pfam" id="PF02170">
    <property type="entry name" value="PAZ"/>
    <property type="match status" value="1"/>
</dbReference>
<dbReference type="InterPro" id="IPR003100">
    <property type="entry name" value="PAZ_dom"/>
</dbReference>
<dbReference type="InterPro" id="IPR032474">
    <property type="entry name" value="Argonaute_N"/>
</dbReference>
<dbReference type="Gene3D" id="3.40.50.2300">
    <property type="match status" value="1"/>
</dbReference>
<feature type="compositionally biased region" description="Basic and acidic residues" evidence="1">
    <location>
        <begin position="328"/>
        <end position="343"/>
    </location>
</feature>
<feature type="compositionally biased region" description="Low complexity" evidence="1">
    <location>
        <begin position="300"/>
        <end position="316"/>
    </location>
</feature>
<dbReference type="PROSITE" id="PS50822">
    <property type="entry name" value="PIWI"/>
    <property type="match status" value="1"/>
</dbReference>
<dbReference type="InterPro" id="IPR032472">
    <property type="entry name" value="ArgoL2"/>
</dbReference>
<accession>A0A1W4WGE6</accession>
<dbReference type="InterPro" id="IPR036397">
    <property type="entry name" value="RNaseH_sf"/>
</dbReference>
<dbReference type="STRING" id="224129.A0A1W4WGE6"/>
<dbReference type="CDD" id="cd04657">
    <property type="entry name" value="Piwi_ago-like"/>
    <property type="match status" value="1"/>
</dbReference>
<evidence type="ECO:0000256" key="1">
    <source>
        <dbReference type="SAM" id="MobiDB-lite"/>
    </source>
</evidence>
<dbReference type="Pfam" id="PF16488">
    <property type="entry name" value="ArgoL2"/>
    <property type="match status" value="1"/>
</dbReference>
<dbReference type="KEGG" id="apln:108733011"/>
<dbReference type="AlphaFoldDB" id="A0A1W4WGE6"/>
<dbReference type="InParanoid" id="A0A1W4WGE6"/>
<evidence type="ECO:0000313" key="4">
    <source>
        <dbReference type="Proteomes" id="UP000192223"/>
    </source>
</evidence>
<dbReference type="RefSeq" id="XP_018319532.1">
    <property type="nucleotide sequence ID" value="XM_018464030.1"/>
</dbReference>
<dbReference type="GO" id="GO:0034587">
    <property type="term" value="P:piRNA processing"/>
    <property type="evidence" value="ECO:0007669"/>
    <property type="project" value="UniProtKB-ARBA"/>
</dbReference>
<dbReference type="InterPro" id="IPR003165">
    <property type="entry name" value="Piwi"/>
</dbReference>
<gene>
    <name evidence="5" type="primary">LOC108733011</name>
</gene>